<reference evidence="2 3" key="1">
    <citation type="submission" date="2024-11" db="EMBL/GenBank/DDBJ databases">
        <authorList>
            <person name="Kaparullina E.N."/>
            <person name="Delegan Y.A."/>
            <person name="Doronina N.V."/>
        </authorList>
    </citation>
    <scope>NUCLEOTIDE SEQUENCE [LARGE SCALE GENOMIC DNA]</scope>
    <source>
        <strain evidence="2 3">7sh_L</strain>
    </source>
</reference>
<dbReference type="RefSeq" id="WP_400878545.1">
    <property type="nucleotide sequence ID" value="NZ_JBIWXY010000001.1"/>
</dbReference>
<feature type="signal peptide" evidence="1">
    <location>
        <begin position="1"/>
        <end position="18"/>
    </location>
</feature>
<keyword evidence="1" id="KW-0732">Signal</keyword>
<accession>A0ABW8GHZ1</accession>
<protein>
    <submittedName>
        <fullName evidence="2">Uncharacterized protein</fullName>
    </submittedName>
</protein>
<dbReference type="Proteomes" id="UP001617669">
    <property type="component" value="Unassembled WGS sequence"/>
</dbReference>
<comment type="caution">
    <text evidence="2">The sequence shown here is derived from an EMBL/GenBank/DDBJ whole genome shotgun (WGS) entry which is preliminary data.</text>
</comment>
<feature type="chain" id="PRO_5046206006" evidence="1">
    <location>
        <begin position="19"/>
        <end position="240"/>
    </location>
</feature>
<organism evidence="2 3">
    <name type="scientific">Methylobacillus methanolivorans</name>
    <dbReference type="NCBI Taxonomy" id="1848927"/>
    <lineage>
        <taxon>Bacteria</taxon>
        <taxon>Pseudomonadati</taxon>
        <taxon>Pseudomonadota</taxon>
        <taxon>Betaproteobacteria</taxon>
        <taxon>Nitrosomonadales</taxon>
        <taxon>Methylophilaceae</taxon>
        <taxon>Methylobacillus</taxon>
    </lineage>
</organism>
<evidence type="ECO:0000313" key="2">
    <source>
        <dbReference type="EMBL" id="MFJ5444968.1"/>
    </source>
</evidence>
<sequence length="240" mass="27395">MKYSAILLLSLLPGFAVAETLPDLDARFETSQCELPCKHSIKREWLMLRGANQVELRDVNAKRSDLWQWQDDTLDYVYLMHGQQRAIDYTSIDLRLLGIGASESKWQALAKLVTSSELASMEKTPGKPYEKMATEIYRGTLNGVATELTWIPALQIPLQVEYRYPKQIVTVKLVERYQGKLPVQKTTAKQLQEYQHVDFVDIGDMEHDKQAVAWLAEAKDAPGVHVHHHDHGDHHEHGVN</sequence>
<name>A0ABW8GHZ1_9PROT</name>
<evidence type="ECO:0000313" key="3">
    <source>
        <dbReference type="Proteomes" id="UP001617669"/>
    </source>
</evidence>
<dbReference type="EMBL" id="JBIWXY010000001">
    <property type="protein sequence ID" value="MFJ5444968.1"/>
    <property type="molecule type" value="Genomic_DNA"/>
</dbReference>
<evidence type="ECO:0000256" key="1">
    <source>
        <dbReference type="SAM" id="SignalP"/>
    </source>
</evidence>
<proteinExistence type="predicted"/>
<gene>
    <name evidence="2" type="ORF">ACIKP9_01875</name>
</gene>
<keyword evidence="3" id="KW-1185">Reference proteome</keyword>